<evidence type="ECO:0000256" key="4">
    <source>
        <dbReference type="ARBA" id="ARBA00022692"/>
    </source>
</evidence>
<dbReference type="InterPro" id="IPR050487">
    <property type="entry name" value="FtsQ_DivIB"/>
</dbReference>
<protein>
    <recommendedName>
        <fullName evidence="8">Cell division protein DivIB</fullName>
    </recommendedName>
</protein>
<keyword evidence="4 8" id="KW-0812">Transmembrane</keyword>
<evidence type="ECO:0000256" key="8">
    <source>
        <dbReference type="HAMAP-Rule" id="MF_00912"/>
    </source>
</evidence>
<dbReference type="HAMAP" id="MF_00912">
    <property type="entry name" value="DivIB"/>
    <property type="match status" value="1"/>
</dbReference>
<evidence type="ECO:0000256" key="9">
    <source>
        <dbReference type="SAM" id="MobiDB-lite"/>
    </source>
</evidence>
<evidence type="ECO:0000256" key="2">
    <source>
        <dbReference type="ARBA" id="ARBA00022475"/>
    </source>
</evidence>
<dbReference type="PROSITE" id="PS51779">
    <property type="entry name" value="POTRA"/>
    <property type="match status" value="1"/>
</dbReference>
<keyword evidence="7 8" id="KW-0131">Cell cycle</keyword>
<dbReference type="Gene3D" id="3.10.20.310">
    <property type="entry name" value="membrane protein fhac"/>
    <property type="match status" value="1"/>
</dbReference>
<name>A0ABW3RWG7_9BACL</name>
<reference evidence="12" key="1">
    <citation type="journal article" date="2019" name="Int. J. Syst. Evol. Microbiol.">
        <title>The Global Catalogue of Microorganisms (GCM) 10K type strain sequencing project: providing services to taxonomists for standard genome sequencing and annotation.</title>
        <authorList>
            <consortium name="The Broad Institute Genomics Platform"/>
            <consortium name="The Broad Institute Genome Sequencing Center for Infectious Disease"/>
            <person name="Wu L."/>
            <person name="Ma J."/>
        </authorList>
    </citation>
    <scope>NUCLEOTIDE SEQUENCE [LARGE SCALE GENOMIC DNA]</scope>
    <source>
        <strain evidence="12">CCUG 59189</strain>
    </source>
</reference>
<dbReference type="GO" id="GO:0051301">
    <property type="term" value="P:cell division"/>
    <property type="evidence" value="ECO:0007669"/>
    <property type="project" value="UniProtKB-KW"/>
</dbReference>
<dbReference type="Proteomes" id="UP001597262">
    <property type="component" value="Unassembled WGS sequence"/>
</dbReference>
<feature type="region of interest" description="Disordered" evidence="9">
    <location>
        <begin position="233"/>
        <end position="257"/>
    </location>
</feature>
<comment type="function">
    <text evidence="8">Cell division protein that may be involved in stabilizing or promoting the assembly of the division complex.</text>
</comment>
<evidence type="ECO:0000256" key="7">
    <source>
        <dbReference type="ARBA" id="ARBA00023306"/>
    </source>
</evidence>
<dbReference type="Pfam" id="PF08478">
    <property type="entry name" value="POTRA_1"/>
    <property type="match status" value="1"/>
</dbReference>
<gene>
    <name evidence="8" type="primary">divIB</name>
    <name evidence="11" type="ORF">ACFQ3W_07075</name>
</gene>
<organism evidence="11 12">
    <name type="scientific">Paenibacillus puldeungensis</name>
    <dbReference type="NCBI Taxonomy" id="696536"/>
    <lineage>
        <taxon>Bacteria</taxon>
        <taxon>Bacillati</taxon>
        <taxon>Bacillota</taxon>
        <taxon>Bacilli</taxon>
        <taxon>Bacillales</taxon>
        <taxon>Paenibacillaceae</taxon>
        <taxon>Paenibacillus</taxon>
    </lineage>
</organism>
<dbReference type="EMBL" id="JBHTLM010000004">
    <property type="protein sequence ID" value="MFD1176060.1"/>
    <property type="molecule type" value="Genomic_DNA"/>
</dbReference>
<dbReference type="InterPro" id="IPR013685">
    <property type="entry name" value="POTRA_FtsQ_type"/>
</dbReference>
<keyword evidence="2 8" id="KW-1003">Cell membrane</keyword>
<evidence type="ECO:0000259" key="10">
    <source>
        <dbReference type="PROSITE" id="PS51779"/>
    </source>
</evidence>
<proteinExistence type="inferred from homology"/>
<keyword evidence="5 8" id="KW-1133">Transmembrane helix</keyword>
<dbReference type="InterPro" id="IPR026580">
    <property type="entry name" value="DivIB"/>
</dbReference>
<evidence type="ECO:0000256" key="1">
    <source>
        <dbReference type="ARBA" id="ARBA00004370"/>
    </source>
</evidence>
<keyword evidence="12" id="KW-1185">Reference proteome</keyword>
<evidence type="ECO:0000313" key="12">
    <source>
        <dbReference type="Proteomes" id="UP001597262"/>
    </source>
</evidence>
<accession>A0ABW3RWG7</accession>
<comment type="subcellular location">
    <subcellularLocation>
        <location evidence="8">Cell membrane</location>
        <topology evidence="8">Single-pass type II membrane protein</topology>
    </subcellularLocation>
    <subcellularLocation>
        <location evidence="1">Membrane</location>
    </subcellularLocation>
    <text evidence="8">Localizes to the division septum.</text>
</comment>
<keyword evidence="6 8" id="KW-0472">Membrane</keyword>
<dbReference type="PANTHER" id="PTHR37820">
    <property type="entry name" value="CELL DIVISION PROTEIN DIVIB"/>
    <property type="match status" value="1"/>
</dbReference>
<sequence length="257" mass="28594">MPKTNVPALKEPNPKPKKKHGRKIRIILLLLFLSLLSVLFFRSSFSKISVITFHGNTYSTDQQLLDVAGLKVGSPYFALSADNIRLRLEAVPSVEHAIVNKTFPGNVDIKIEEYPLAAFELKEDGKMTGLLANGTEIPLHNDSLQVDKPILTGWKAKDPNLAKLCATLSQIPDTLTADISEIVPSPSLSYPDRIKMYTRSRFEITSAISLLAKKAEYMNEILESQDPGKLTMLDADSYVPYNPPKAEDNEQNDTTHE</sequence>
<dbReference type="InterPro" id="IPR034746">
    <property type="entry name" value="POTRA"/>
</dbReference>
<dbReference type="RefSeq" id="WP_379318061.1">
    <property type="nucleotide sequence ID" value="NZ_JBHTLM010000004.1"/>
</dbReference>
<comment type="similarity">
    <text evidence="8">Belongs to the FtsQ/DivIB family. DivIB subfamily.</text>
</comment>
<evidence type="ECO:0000256" key="6">
    <source>
        <dbReference type="ARBA" id="ARBA00023136"/>
    </source>
</evidence>
<feature type="compositionally biased region" description="Basic and acidic residues" evidence="9">
    <location>
        <begin position="245"/>
        <end position="257"/>
    </location>
</feature>
<evidence type="ECO:0000256" key="5">
    <source>
        <dbReference type="ARBA" id="ARBA00022989"/>
    </source>
</evidence>
<dbReference type="Gene3D" id="3.40.50.10960">
    <property type="match status" value="1"/>
</dbReference>
<feature type="domain" description="POTRA" evidence="10">
    <location>
        <begin position="46"/>
        <end position="114"/>
    </location>
</feature>
<dbReference type="PANTHER" id="PTHR37820:SF1">
    <property type="entry name" value="CELL DIVISION PROTEIN FTSQ"/>
    <property type="match status" value="1"/>
</dbReference>
<keyword evidence="3 8" id="KW-0132">Cell division</keyword>
<evidence type="ECO:0000313" key="11">
    <source>
        <dbReference type="EMBL" id="MFD1176060.1"/>
    </source>
</evidence>
<comment type="caution">
    <text evidence="11">The sequence shown here is derived from an EMBL/GenBank/DDBJ whole genome shotgun (WGS) entry which is preliminary data.</text>
</comment>
<evidence type="ECO:0000256" key="3">
    <source>
        <dbReference type="ARBA" id="ARBA00022618"/>
    </source>
</evidence>